<dbReference type="GO" id="GO:0046461">
    <property type="term" value="P:neutral lipid catabolic process"/>
    <property type="evidence" value="ECO:0007669"/>
    <property type="project" value="TreeGrafter"/>
</dbReference>
<evidence type="ECO:0000313" key="20">
    <source>
        <dbReference type="Proteomes" id="UP000053647"/>
    </source>
</evidence>
<comment type="subunit">
    <text evidence="5">Binds to both phosphatidylinositol (PI) and phosphatidylinositol 3,5-bisphosphate (PIP2).</text>
</comment>
<proteinExistence type="inferred from homology"/>
<comment type="similarity">
    <text evidence="4">Belongs to the AB hydrolase superfamily. Lipase family.</text>
</comment>
<keyword evidence="10" id="KW-0442">Lipid degradation</keyword>
<evidence type="ECO:0000256" key="8">
    <source>
        <dbReference type="ARBA" id="ARBA00022753"/>
    </source>
</evidence>
<sequence length="210" mass="24086">MWLTARTVLLLPLLNYFAGKDLREQHTTKREPQRLQFELRHQHAVSPDAHVVFSDVGPAARNLAGGNQTTYSLWTRNTTSFRPPSFSEHEAARIRSMRHAQSADFPWHEDEIIGPNIESQETILELAKMTNNAYVTPDDPVWYELSERWTNHYPFGWEPDSDGFRGYVFATADNSTIILSIKGTSAALLLCEDRLDVDDCMRVLPRRVEV</sequence>
<dbReference type="OrthoDB" id="58570at2759"/>
<dbReference type="PANTHER" id="PTHR47175:SF2">
    <property type="entry name" value="LIPASE ATG15-RELATED"/>
    <property type="match status" value="1"/>
</dbReference>
<evidence type="ECO:0000256" key="15">
    <source>
        <dbReference type="ARBA" id="ARBA00023136"/>
    </source>
</evidence>
<dbReference type="EMBL" id="KN819352">
    <property type="protein sequence ID" value="KIJ13478.1"/>
    <property type="molecule type" value="Genomic_DNA"/>
</dbReference>
<evidence type="ECO:0000313" key="19">
    <source>
        <dbReference type="EMBL" id="KIJ13478.1"/>
    </source>
</evidence>
<reference evidence="20" key="2">
    <citation type="submission" date="2015-01" db="EMBL/GenBank/DDBJ databases">
        <title>Evolutionary Origins and Diversification of the Mycorrhizal Mutualists.</title>
        <authorList>
            <consortium name="DOE Joint Genome Institute"/>
            <consortium name="Mycorrhizal Genomics Consortium"/>
            <person name="Kohler A."/>
            <person name="Kuo A."/>
            <person name="Nagy L.G."/>
            <person name="Floudas D."/>
            <person name="Copeland A."/>
            <person name="Barry K.W."/>
            <person name="Cichocki N."/>
            <person name="Veneault-Fourrey C."/>
            <person name="LaButti K."/>
            <person name="Lindquist E.A."/>
            <person name="Lipzen A."/>
            <person name="Lundell T."/>
            <person name="Morin E."/>
            <person name="Murat C."/>
            <person name="Riley R."/>
            <person name="Ohm R."/>
            <person name="Sun H."/>
            <person name="Tunlid A."/>
            <person name="Henrissat B."/>
            <person name="Grigoriev I.V."/>
            <person name="Hibbett D.S."/>
            <person name="Martin F."/>
        </authorList>
    </citation>
    <scope>NUCLEOTIDE SEQUENCE [LARGE SCALE GENOMIC DNA]</scope>
    <source>
        <strain evidence="20">ATCC 200175</strain>
    </source>
</reference>
<keyword evidence="11" id="KW-0735">Signal-anchor</keyword>
<evidence type="ECO:0000256" key="18">
    <source>
        <dbReference type="SAM" id="SignalP"/>
    </source>
</evidence>
<comment type="subcellular location">
    <subcellularLocation>
        <location evidence="3">Endosome</location>
        <location evidence="3">Multivesicular body membrane</location>
        <topology evidence="3">Single-pass type II membrane protein</topology>
    </subcellularLocation>
    <subcellularLocation>
        <location evidence="2">Prevacuolar compartment membrane</location>
        <topology evidence="2">Single-pass type II membrane protein</topology>
    </subcellularLocation>
</comment>
<dbReference type="HOGENOM" id="CLU_1310474_0_0_1"/>
<evidence type="ECO:0000256" key="3">
    <source>
        <dbReference type="ARBA" id="ARBA00004343"/>
    </source>
</evidence>
<dbReference type="GO" id="GO:0034727">
    <property type="term" value="P:piecemeal microautophagy of the nucleus"/>
    <property type="evidence" value="ECO:0007669"/>
    <property type="project" value="TreeGrafter"/>
</dbReference>
<evidence type="ECO:0000256" key="13">
    <source>
        <dbReference type="ARBA" id="ARBA00023006"/>
    </source>
</evidence>
<evidence type="ECO:0000256" key="17">
    <source>
        <dbReference type="ARBA" id="ARBA00029828"/>
    </source>
</evidence>
<dbReference type="GO" id="GO:0004620">
    <property type="term" value="F:phospholipase activity"/>
    <property type="evidence" value="ECO:0007669"/>
    <property type="project" value="TreeGrafter"/>
</dbReference>
<evidence type="ECO:0000256" key="11">
    <source>
        <dbReference type="ARBA" id="ARBA00022968"/>
    </source>
</evidence>
<evidence type="ECO:0000256" key="2">
    <source>
        <dbReference type="ARBA" id="ARBA00004270"/>
    </source>
</evidence>
<keyword evidence="12" id="KW-1133">Transmembrane helix</keyword>
<evidence type="ECO:0000256" key="1">
    <source>
        <dbReference type="ARBA" id="ARBA00001024"/>
    </source>
</evidence>
<keyword evidence="15" id="KW-0472">Membrane</keyword>
<keyword evidence="9" id="KW-0378">Hydrolase</keyword>
<dbReference type="GO" id="GO:0032585">
    <property type="term" value="C:multivesicular body membrane"/>
    <property type="evidence" value="ECO:0007669"/>
    <property type="project" value="UniProtKB-SubCell"/>
</dbReference>
<dbReference type="GO" id="GO:0034496">
    <property type="term" value="P:multivesicular body membrane disassembly"/>
    <property type="evidence" value="ECO:0007669"/>
    <property type="project" value="TreeGrafter"/>
</dbReference>
<keyword evidence="7" id="KW-0812">Transmembrane</keyword>
<dbReference type="InterPro" id="IPR029058">
    <property type="entry name" value="AB_hydrolase_fold"/>
</dbReference>
<keyword evidence="8" id="KW-0967">Endosome</keyword>
<keyword evidence="20" id="KW-1185">Reference proteome</keyword>
<gene>
    <name evidence="19" type="ORF">PAXINDRAFT_13808</name>
</gene>
<evidence type="ECO:0000256" key="12">
    <source>
        <dbReference type="ARBA" id="ARBA00022989"/>
    </source>
</evidence>
<feature type="signal peptide" evidence="18">
    <location>
        <begin position="1"/>
        <end position="19"/>
    </location>
</feature>
<reference evidence="19 20" key="1">
    <citation type="submission" date="2014-06" db="EMBL/GenBank/DDBJ databases">
        <authorList>
            <consortium name="DOE Joint Genome Institute"/>
            <person name="Kuo A."/>
            <person name="Kohler A."/>
            <person name="Nagy L.G."/>
            <person name="Floudas D."/>
            <person name="Copeland A."/>
            <person name="Barry K.W."/>
            <person name="Cichocki N."/>
            <person name="Veneault-Fourrey C."/>
            <person name="LaButti K."/>
            <person name="Lindquist E.A."/>
            <person name="Lipzen A."/>
            <person name="Lundell T."/>
            <person name="Morin E."/>
            <person name="Murat C."/>
            <person name="Sun H."/>
            <person name="Tunlid A."/>
            <person name="Henrissat B."/>
            <person name="Grigoriev I.V."/>
            <person name="Hibbett D.S."/>
            <person name="Martin F."/>
            <person name="Nordberg H.P."/>
            <person name="Cantor M.N."/>
            <person name="Hua S.X."/>
        </authorList>
    </citation>
    <scope>NUCLEOTIDE SEQUENCE [LARGE SCALE GENOMIC DNA]</scope>
    <source>
        <strain evidence="19 20">ATCC 200175</strain>
    </source>
</reference>
<dbReference type="GO" id="GO:0006660">
    <property type="term" value="P:phosphatidylserine catabolic process"/>
    <property type="evidence" value="ECO:0007669"/>
    <property type="project" value="TreeGrafter"/>
</dbReference>
<keyword evidence="14" id="KW-0443">Lipid metabolism</keyword>
<keyword evidence="13" id="KW-0072">Autophagy</keyword>
<organism evidence="19 20">
    <name type="scientific">Paxillus involutus ATCC 200175</name>
    <dbReference type="NCBI Taxonomy" id="664439"/>
    <lineage>
        <taxon>Eukaryota</taxon>
        <taxon>Fungi</taxon>
        <taxon>Dikarya</taxon>
        <taxon>Basidiomycota</taxon>
        <taxon>Agaricomycotina</taxon>
        <taxon>Agaricomycetes</taxon>
        <taxon>Agaricomycetidae</taxon>
        <taxon>Boletales</taxon>
        <taxon>Paxilineae</taxon>
        <taxon>Paxillaceae</taxon>
        <taxon>Paxillus</taxon>
    </lineage>
</organism>
<evidence type="ECO:0000256" key="5">
    <source>
        <dbReference type="ARBA" id="ARBA00011137"/>
    </source>
</evidence>
<dbReference type="Proteomes" id="UP000053647">
    <property type="component" value="Unassembled WGS sequence"/>
</dbReference>
<dbReference type="EC" id="3.1.1.3" evidence="6"/>
<comment type="catalytic activity">
    <reaction evidence="1">
        <text>a triacylglycerol + H2O = a diacylglycerol + a fatty acid + H(+)</text>
        <dbReference type="Rhea" id="RHEA:12044"/>
        <dbReference type="ChEBI" id="CHEBI:15377"/>
        <dbReference type="ChEBI" id="CHEBI:15378"/>
        <dbReference type="ChEBI" id="CHEBI:17855"/>
        <dbReference type="ChEBI" id="CHEBI:18035"/>
        <dbReference type="ChEBI" id="CHEBI:28868"/>
        <dbReference type="EC" id="3.1.1.3"/>
    </reaction>
</comment>
<protein>
    <recommendedName>
        <fullName evidence="6">triacylglycerol lipase</fullName>
        <ecNumber evidence="6">3.1.1.3</ecNumber>
    </recommendedName>
    <alternativeName>
        <fullName evidence="17">Autophagy-related protein 15</fullName>
    </alternativeName>
</protein>
<evidence type="ECO:0000256" key="7">
    <source>
        <dbReference type="ARBA" id="ARBA00022692"/>
    </source>
</evidence>
<keyword evidence="18" id="KW-0732">Signal</keyword>
<dbReference type="GO" id="GO:0005775">
    <property type="term" value="C:vacuolar lumen"/>
    <property type="evidence" value="ECO:0007669"/>
    <property type="project" value="TreeGrafter"/>
</dbReference>
<name>A0A0C9TT79_PAXIN</name>
<dbReference type="PANTHER" id="PTHR47175">
    <property type="entry name" value="LIPASE ATG15-RELATED"/>
    <property type="match status" value="1"/>
</dbReference>
<evidence type="ECO:0000256" key="14">
    <source>
        <dbReference type="ARBA" id="ARBA00023098"/>
    </source>
</evidence>
<evidence type="ECO:0000256" key="16">
    <source>
        <dbReference type="ARBA" id="ARBA00023180"/>
    </source>
</evidence>
<evidence type="ECO:0000256" key="9">
    <source>
        <dbReference type="ARBA" id="ARBA00022801"/>
    </source>
</evidence>
<dbReference type="InterPro" id="IPR050805">
    <property type="entry name" value="ATG15_Lipase"/>
</dbReference>
<evidence type="ECO:0000256" key="4">
    <source>
        <dbReference type="ARBA" id="ARBA00010701"/>
    </source>
</evidence>
<evidence type="ECO:0000256" key="10">
    <source>
        <dbReference type="ARBA" id="ARBA00022963"/>
    </source>
</evidence>
<dbReference type="GO" id="GO:0004806">
    <property type="term" value="F:triacylglycerol lipase activity"/>
    <property type="evidence" value="ECO:0007669"/>
    <property type="project" value="UniProtKB-EC"/>
</dbReference>
<accession>A0A0C9TT79</accession>
<evidence type="ECO:0000256" key="6">
    <source>
        <dbReference type="ARBA" id="ARBA00013279"/>
    </source>
</evidence>
<feature type="chain" id="PRO_5002204344" description="triacylglycerol lipase" evidence="18">
    <location>
        <begin position="20"/>
        <end position="210"/>
    </location>
</feature>
<dbReference type="SUPFAM" id="SSF53474">
    <property type="entry name" value="alpha/beta-Hydrolases"/>
    <property type="match status" value="1"/>
</dbReference>
<keyword evidence="16" id="KW-0325">Glycoprotein</keyword>
<dbReference type="AlphaFoldDB" id="A0A0C9TT79"/>